<dbReference type="CDD" id="cd02573">
    <property type="entry name" value="PseudoU_synth_EcTruB"/>
    <property type="match status" value="1"/>
</dbReference>
<dbReference type="SUPFAM" id="SSF88697">
    <property type="entry name" value="PUA domain-like"/>
    <property type="match status" value="1"/>
</dbReference>
<proteinExistence type="inferred from homology"/>
<dbReference type="InterPro" id="IPR036974">
    <property type="entry name" value="PUA_sf"/>
</dbReference>
<dbReference type="Gene3D" id="3.30.2350.10">
    <property type="entry name" value="Pseudouridine synthase"/>
    <property type="match status" value="1"/>
</dbReference>
<reference evidence="9 10" key="1">
    <citation type="submission" date="2015-11" db="EMBL/GenBank/DDBJ databases">
        <authorList>
            <person name="Zhang Y."/>
            <person name="Guo Z."/>
        </authorList>
    </citation>
    <scope>NUCLEOTIDE SEQUENCE [LARGE SCALE GENOMIC DNA]</scope>
    <source>
        <strain evidence="9 10">KCTC 32221</strain>
    </source>
</reference>
<dbReference type="InterPro" id="IPR002501">
    <property type="entry name" value="PsdUridine_synth_N"/>
</dbReference>
<evidence type="ECO:0000256" key="4">
    <source>
        <dbReference type="ARBA" id="ARBA00023235"/>
    </source>
</evidence>
<dbReference type="GO" id="GO:1990481">
    <property type="term" value="P:mRNA pseudouridine synthesis"/>
    <property type="evidence" value="ECO:0007669"/>
    <property type="project" value="TreeGrafter"/>
</dbReference>
<evidence type="ECO:0000259" key="7">
    <source>
        <dbReference type="Pfam" id="PF09157"/>
    </source>
</evidence>
<accession>A0A0S2KG22</accession>
<dbReference type="AlphaFoldDB" id="A0A0S2KG22"/>
<dbReference type="Gene3D" id="2.30.130.10">
    <property type="entry name" value="PUA domain"/>
    <property type="match status" value="1"/>
</dbReference>
<dbReference type="Proteomes" id="UP000065641">
    <property type="component" value="Chromosome"/>
</dbReference>
<gene>
    <name evidence="5" type="primary">truB</name>
    <name evidence="9" type="ORF">PS2015_2655</name>
</gene>
<dbReference type="PANTHER" id="PTHR13767">
    <property type="entry name" value="TRNA-PSEUDOURIDINE SYNTHASE"/>
    <property type="match status" value="1"/>
</dbReference>
<evidence type="ECO:0000256" key="3">
    <source>
        <dbReference type="ARBA" id="ARBA00022694"/>
    </source>
</evidence>
<dbReference type="InterPro" id="IPR015947">
    <property type="entry name" value="PUA-like_sf"/>
</dbReference>
<feature type="active site" description="Nucleophile" evidence="5">
    <location>
        <position position="47"/>
    </location>
</feature>
<dbReference type="KEGG" id="pspi:PS2015_2655"/>
<feature type="domain" description="tRNA pseudouridine synthase II TruB subfamily 1 C-terminal" evidence="7">
    <location>
        <begin position="246"/>
        <end position="301"/>
    </location>
</feature>
<comment type="function">
    <text evidence="5">Responsible for synthesis of pseudouridine from uracil-55 in the psi GC loop of transfer RNAs.</text>
</comment>
<keyword evidence="10" id="KW-1185">Reference proteome</keyword>
<dbReference type="RefSeq" id="WP_257721205.1">
    <property type="nucleotide sequence ID" value="NZ_CP013189.1"/>
</dbReference>
<dbReference type="Pfam" id="PF09157">
    <property type="entry name" value="TruB-C_2"/>
    <property type="match status" value="1"/>
</dbReference>
<organism evidence="9 10">
    <name type="scientific">Pseudohongiella spirulinae</name>
    <dbReference type="NCBI Taxonomy" id="1249552"/>
    <lineage>
        <taxon>Bacteria</taxon>
        <taxon>Pseudomonadati</taxon>
        <taxon>Pseudomonadota</taxon>
        <taxon>Gammaproteobacteria</taxon>
        <taxon>Pseudomonadales</taxon>
        <taxon>Pseudohongiellaceae</taxon>
        <taxon>Pseudohongiella</taxon>
    </lineage>
</organism>
<dbReference type="InterPro" id="IPR032819">
    <property type="entry name" value="TruB_C"/>
</dbReference>
<evidence type="ECO:0000313" key="10">
    <source>
        <dbReference type="Proteomes" id="UP000065641"/>
    </source>
</evidence>
<dbReference type="InterPro" id="IPR015240">
    <property type="entry name" value="tRNA_sdUridine_synth_fam1_C"/>
</dbReference>
<keyword evidence="4 5" id="KW-0413">Isomerase</keyword>
<dbReference type="CDD" id="cd21152">
    <property type="entry name" value="PUA_TruB_bacterial"/>
    <property type="match status" value="1"/>
</dbReference>
<dbReference type="GO" id="GO:0031119">
    <property type="term" value="P:tRNA pseudouridine synthesis"/>
    <property type="evidence" value="ECO:0007669"/>
    <property type="project" value="UniProtKB-UniRule"/>
</dbReference>
<name>A0A0S2KG22_9GAMM</name>
<keyword evidence="3 5" id="KW-0819">tRNA processing</keyword>
<feature type="domain" description="Pseudouridine synthase II N-terminal" evidence="6">
    <location>
        <begin position="32"/>
        <end position="180"/>
    </location>
</feature>
<dbReference type="GO" id="GO:0003723">
    <property type="term" value="F:RNA binding"/>
    <property type="evidence" value="ECO:0007669"/>
    <property type="project" value="InterPro"/>
</dbReference>
<evidence type="ECO:0000259" key="6">
    <source>
        <dbReference type="Pfam" id="PF01509"/>
    </source>
</evidence>
<dbReference type="FunFam" id="2.30.130.10:FF:000012">
    <property type="entry name" value="tRNA pseudouridine synthase B"/>
    <property type="match status" value="1"/>
</dbReference>
<dbReference type="PANTHER" id="PTHR13767:SF2">
    <property type="entry name" value="PSEUDOURIDYLATE SYNTHASE TRUB1"/>
    <property type="match status" value="1"/>
</dbReference>
<dbReference type="HAMAP" id="MF_01080">
    <property type="entry name" value="TruB_bact"/>
    <property type="match status" value="1"/>
</dbReference>
<dbReference type="PATRIC" id="fig|1249552.3.peg.2674"/>
<evidence type="ECO:0000259" key="8">
    <source>
        <dbReference type="Pfam" id="PF16198"/>
    </source>
</evidence>
<dbReference type="InterPro" id="IPR020103">
    <property type="entry name" value="PsdUridine_synth_cat_dom_sf"/>
</dbReference>
<comment type="catalytic activity">
    <reaction evidence="1 5">
        <text>uridine(55) in tRNA = pseudouridine(55) in tRNA</text>
        <dbReference type="Rhea" id="RHEA:42532"/>
        <dbReference type="Rhea" id="RHEA-COMP:10101"/>
        <dbReference type="Rhea" id="RHEA-COMP:10102"/>
        <dbReference type="ChEBI" id="CHEBI:65314"/>
        <dbReference type="ChEBI" id="CHEBI:65315"/>
        <dbReference type="EC" id="5.4.99.25"/>
    </reaction>
</comment>
<comment type="similarity">
    <text evidence="2 5">Belongs to the pseudouridine synthase TruB family. Type 1 subfamily.</text>
</comment>
<dbReference type="EC" id="5.4.99.25" evidence="5"/>
<dbReference type="SUPFAM" id="SSF55120">
    <property type="entry name" value="Pseudouridine synthase"/>
    <property type="match status" value="1"/>
</dbReference>
<dbReference type="InterPro" id="IPR014780">
    <property type="entry name" value="tRNA_psdUridine_synth_TruB"/>
</dbReference>
<sequence length="306" mass="33761">MARKQKGRPVSGILLLDKPQGMSSNACLQQAKRLFQASKAGHTGALDPLATGVLPLCFGEATKVSQFLLDADKCYLARIKLGERTDTADAEGEIISRRSAEHVTKELLVKTLSRFRGQIEQLPPMYSALKHKGQPLYKLARAGQEVERKPRLITVHELILKEFGGNELVLEIRCSKGTYIRSIADDLGELLNCGAHVTELRRLQAGCFGLEECITPQALQQCYDTQGLAGIDALLRPADEAIDHLPAVIMPSATAAYIRQGQAVMIRHLPPQGLVRLYDEEEFIGIGDVLDDGRVAPRRLMREDTR</sequence>
<dbReference type="GO" id="GO:0160148">
    <property type="term" value="F:tRNA pseudouridine(55) synthase activity"/>
    <property type="evidence" value="ECO:0007669"/>
    <property type="project" value="UniProtKB-EC"/>
</dbReference>
<feature type="domain" description="tRNA pseudouridylate synthase B C-terminal" evidence="8">
    <location>
        <begin position="181"/>
        <end position="242"/>
    </location>
</feature>
<dbReference type="STRING" id="1249552.PS2015_2655"/>
<evidence type="ECO:0000256" key="2">
    <source>
        <dbReference type="ARBA" id="ARBA00005642"/>
    </source>
</evidence>
<dbReference type="EMBL" id="CP013189">
    <property type="protein sequence ID" value="ALO47287.1"/>
    <property type="molecule type" value="Genomic_DNA"/>
</dbReference>
<dbReference type="Pfam" id="PF01509">
    <property type="entry name" value="TruB_N"/>
    <property type="match status" value="1"/>
</dbReference>
<dbReference type="Pfam" id="PF16198">
    <property type="entry name" value="TruB_C_2"/>
    <property type="match status" value="1"/>
</dbReference>
<evidence type="ECO:0000256" key="1">
    <source>
        <dbReference type="ARBA" id="ARBA00000385"/>
    </source>
</evidence>
<evidence type="ECO:0000313" key="9">
    <source>
        <dbReference type="EMBL" id="ALO47287.1"/>
    </source>
</evidence>
<evidence type="ECO:0000256" key="5">
    <source>
        <dbReference type="HAMAP-Rule" id="MF_01080"/>
    </source>
</evidence>
<protein>
    <recommendedName>
        <fullName evidence="5">tRNA pseudouridine synthase B</fullName>
        <ecNumber evidence="5">5.4.99.25</ecNumber>
    </recommendedName>
    <alternativeName>
        <fullName evidence="5">tRNA pseudouridine(55) synthase</fullName>
        <shortName evidence="5">Psi55 synthase</shortName>
    </alternativeName>
    <alternativeName>
        <fullName evidence="5">tRNA pseudouridylate synthase</fullName>
    </alternativeName>
    <alternativeName>
        <fullName evidence="5">tRNA-uridine isomerase</fullName>
    </alternativeName>
</protein>
<dbReference type="NCBIfam" id="TIGR00431">
    <property type="entry name" value="TruB"/>
    <property type="match status" value="1"/>
</dbReference>